<evidence type="ECO:0000313" key="2">
    <source>
        <dbReference type="EMBL" id="VUZ53332.1"/>
    </source>
</evidence>
<dbReference type="OrthoDB" id="6264327at2759"/>
<evidence type="ECO:0000313" key="3">
    <source>
        <dbReference type="Proteomes" id="UP000274504"/>
    </source>
</evidence>
<organism evidence="5">
    <name type="scientific">Hymenolepis diminuta</name>
    <name type="common">Rat tapeworm</name>
    <dbReference type="NCBI Taxonomy" id="6216"/>
    <lineage>
        <taxon>Eukaryota</taxon>
        <taxon>Metazoa</taxon>
        <taxon>Spiralia</taxon>
        <taxon>Lophotrochozoa</taxon>
        <taxon>Platyhelminthes</taxon>
        <taxon>Cestoda</taxon>
        <taxon>Eucestoda</taxon>
        <taxon>Cyclophyllidea</taxon>
        <taxon>Hymenolepididae</taxon>
        <taxon>Hymenolepis</taxon>
    </lineage>
</organism>
<dbReference type="Proteomes" id="UP000321570">
    <property type="component" value="Unassembled WGS sequence"/>
</dbReference>
<reference evidence="5" key="1">
    <citation type="submission" date="2017-02" db="UniProtKB">
        <authorList>
            <consortium name="WormBaseParasite"/>
        </authorList>
    </citation>
    <scope>IDENTIFICATION</scope>
</reference>
<reference evidence="1 3" key="2">
    <citation type="submission" date="2018-11" db="EMBL/GenBank/DDBJ databases">
        <authorList>
            <consortium name="Pathogen Informatics"/>
        </authorList>
    </citation>
    <scope>NUCLEOTIDE SEQUENCE [LARGE SCALE GENOMIC DNA]</scope>
</reference>
<evidence type="ECO:0000313" key="1">
    <source>
        <dbReference type="EMBL" id="VDL20359.1"/>
    </source>
</evidence>
<proteinExistence type="predicted"/>
<dbReference type="EMBL" id="UYSG01000668">
    <property type="protein sequence ID" value="VDL20359.1"/>
    <property type="molecule type" value="Genomic_DNA"/>
</dbReference>
<evidence type="ECO:0000313" key="4">
    <source>
        <dbReference type="Proteomes" id="UP000321570"/>
    </source>
</evidence>
<accession>A0A0R3SD81</accession>
<sequence>MTSSEAPKVLTEHEPECAPMIGRPTRPHAQHLTNNRRGRKQEEAIKTVYIHAETRIALECNEAKLLNVAPEEIVYAHRRAITAAVIDLFGNISGAPTLNFVILKCERLIEKEKKDELRFELIIGVPKSQVNNMITALSMITARFCGGTILSLFVESNTSAENRASAKLMVDVLGSADFLTNLVTAF</sequence>
<dbReference type="AlphaFoldDB" id="A0A0R3SD81"/>
<name>A0A0R3SD81_HYMDI</name>
<keyword evidence="4" id="KW-1185">Reference proteome</keyword>
<reference evidence="2 4" key="3">
    <citation type="submission" date="2019-07" db="EMBL/GenBank/DDBJ databases">
        <authorList>
            <person name="Jastrzebski P J."/>
            <person name="Paukszto L."/>
            <person name="Jastrzebski P J."/>
        </authorList>
    </citation>
    <scope>NUCLEOTIDE SEQUENCE [LARGE SCALE GENOMIC DNA]</scope>
    <source>
        <strain evidence="2 4">WMS-il1</strain>
    </source>
</reference>
<protein>
    <submittedName>
        <fullName evidence="5">EKC/KEOPS complex subunit cgi121</fullName>
    </submittedName>
</protein>
<dbReference type="EMBL" id="CABIJS010000555">
    <property type="protein sequence ID" value="VUZ53332.1"/>
    <property type="molecule type" value="Genomic_DNA"/>
</dbReference>
<dbReference type="WBParaSite" id="HDID_0000261801-mRNA-1">
    <property type="protein sequence ID" value="HDID_0000261801-mRNA-1"/>
    <property type="gene ID" value="HDID_0000261801"/>
</dbReference>
<dbReference type="Proteomes" id="UP000274504">
    <property type="component" value="Unassembled WGS sequence"/>
</dbReference>
<evidence type="ECO:0000313" key="5">
    <source>
        <dbReference type="WBParaSite" id="HDID_0000261801-mRNA-1"/>
    </source>
</evidence>
<gene>
    <name evidence="1" type="ORF">HDID_LOCUS2619</name>
    <name evidence="2" type="ORF">WMSIL1_LOCUS11932</name>
</gene>